<comment type="caution">
    <text evidence="2">The sequence shown here is derived from an EMBL/GenBank/DDBJ whole genome shotgun (WGS) entry which is preliminary data.</text>
</comment>
<dbReference type="AlphaFoldDB" id="A0A8X6XF86"/>
<evidence type="ECO:0000256" key="1">
    <source>
        <dbReference type="SAM" id="MobiDB-lite"/>
    </source>
</evidence>
<gene>
    <name evidence="2" type="ORF">TNIN_303121</name>
</gene>
<evidence type="ECO:0000313" key="3">
    <source>
        <dbReference type="Proteomes" id="UP000886998"/>
    </source>
</evidence>
<protein>
    <submittedName>
        <fullName evidence="2">Uncharacterized protein</fullName>
    </submittedName>
</protein>
<reference evidence="2" key="1">
    <citation type="submission" date="2020-08" db="EMBL/GenBank/DDBJ databases">
        <title>Multicomponent nature underlies the extraordinary mechanical properties of spider dragline silk.</title>
        <authorList>
            <person name="Kono N."/>
            <person name="Nakamura H."/>
            <person name="Mori M."/>
            <person name="Yoshida Y."/>
            <person name="Ohtoshi R."/>
            <person name="Malay A.D."/>
            <person name="Moran D.A.P."/>
            <person name="Tomita M."/>
            <person name="Numata K."/>
            <person name="Arakawa K."/>
        </authorList>
    </citation>
    <scope>NUCLEOTIDE SEQUENCE</scope>
</reference>
<sequence>MGGCHHVCHCIASGDAGTHHHFPLGLLEVLVSFGGVFGGSVFGRAVYCCYKYIMFVYCLCVYLGKADLPNKVLELPFVLLPQMRKMMTARSTDDRAESEEAGSEKDVPLVDPDSV</sequence>
<feature type="region of interest" description="Disordered" evidence="1">
    <location>
        <begin position="89"/>
        <end position="115"/>
    </location>
</feature>
<proteinExistence type="predicted"/>
<keyword evidence="3" id="KW-1185">Reference proteome</keyword>
<evidence type="ECO:0000313" key="2">
    <source>
        <dbReference type="EMBL" id="GFY51580.1"/>
    </source>
</evidence>
<name>A0A8X6XF86_9ARAC</name>
<dbReference type="EMBL" id="BMAV01008205">
    <property type="protein sequence ID" value="GFY51580.1"/>
    <property type="molecule type" value="Genomic_DNA"/>
</dbReference>
<accession>A0A8X6XF86</accession>
<organism evidence="2 3">
    <name type="scientific">Trichonephila inaurata madagascariensis</name>
    <dbReference type="NCBI Taxonomy" id="2747483"/>
    <lineage>
        <taxon>Eukaryota</taxon>
        <taxon>Metazoa</taxon>
        <taxon>Ecdysozoa</taxon>
        <taxon>Arthropoda</taxon>
        <taxon>Chelicerata</taxon>
        <taxon>Arachnida</taxon>
        <taxon>Araneae</taxon>
        <taxon>Araneomorphae</taxon>
        <taxon>Entelegynae</taxon>
        <taxon>Araneoidea</taxon>
        <taxon>Nephilidae</taxon>
        <taxon>Trichonephila</taxon>
        <taxon>Trichonephila inaurata</taxon>
    </lineage>
</organism>
<dbReference type="Proteomes" id="UP000886998">
    <property type="component" value="Unassembled WGS sequence"/>
</dbReference>